<accession>A0ABS3SGI0</accession>
<organism evidence="1 2">
    <name type="scientific">Cellulomonas fengjieae</name>
    <dbReference type="NCBI Taxonomy" id="2819978"/>
    <lineage>
        <taxon>Bacteria</taxon>
        <taxon>Bacillati</taxon>
        <taxon>Actinomycetota</taxon>
        <taxon>Actinomycetes</taxon>
        <taxon>Micrococcales</taxon>
        <taxon>Cellulomonadaceae</taxon>
        <taxon>Cellulomonas</taxon>
    </lineage>
</organism>
<evidence type="ECO:0000313" key="2">
    <source>
        <dbReference type="Proteomes" id="UP000678317"/>
    </source>
</evidence>
<dbReference type="Proteomes" id="UP000678317">
    <property type="component" value="Unassembled WGS sequence"/>
</dbReference>
<protein>
    <submittedName>
        <fullName evidence="1">Uncharacterized protein</fullName>
    </submittedName>
</protein>
<dbReference type="RefSeq" id="WP_208289470.1">
    <property type="nucleotide sequence ID" value="NZ_CP074404.1"/>
</dbReference>
<name>A0ABS3SGI0_9CELL</name>
<evidence type="ECO:0000313" key="1">
    <source>
        <dbReference type="EMBL" id="MBO3084865.1"/>
    </source>
</evidence>
<reference evidence="1 2" key="1">
    <citation type="submission" date="2021-03" db="EMBL/GenBank/DDBJ databases">
        <title>novel species in genus Cellulomonas.</title>
        <authorList>
            <person name="Zhang G."/>
        </authorList>
    </citation>
    <scope>NUCLEOTIDE SEQUENCE [LARGE SCALE GENOMIC DNA]</scope>
    <source>
        <strain evidence="2">zg-ZUI188</strain>
    </source>
</reference>
<comment type="caution">
    <text evidence="1">The sequence shown here is derived from an EMBL/GenBank/DDBJ whole genome shotgun (WGS) entry which is preliminary data.</text>
</comment>
<dbReference type="EMBL" id="JAGFBM010000003">
    <property type="protein sequence ID" value="MBO3084865.1"/>
    <property type="molecule type" value="Genomic_DNA"/>
</dbReference>
<keyword evidence="2" id="KW-1185">Reference proteome</keyword>
<gene>
    <name evidence="1" type="ORF">J4035_09450</name>
</gene>
<proteinExistence type="predicted"/>
<sequence>MTAPVPATAASTVGLRTLPVDADDGFPQSFLLGMAERTYRFELYVDVPEHLLDQEADRRTTIDVVGSATSPAQGMLVGVVVRQSPDGTPVPLLRRRFLPGLVHTAAELVLVVDEVRIAVGNLNGAGAFGSVLRARVGVR</sequence>